<evidence type="ECO:0000256" key="1">
    <source>
        <dbReference type="SAM" id="SignalP"/>
    </source>
</evidence>
<dbReference type="STRING" id="1229727.Ga0080559_TMP496"/>
<dbReference type="KEGG" id="tpro:Ga0080559_TMP496"/>
<proteinExistence type="predicted"/>
<gene>
    <name evidence="2" type="ORF">Ga0080559_TMP496</name>
</gene>
<evidence type="ECO:0000313" key="2">
    <source>
        <dbReference type="EMBL" id="APX21292.1"/>
    </source>
</evidence>
<keyword evidence="3" id="KW-1185">Reference proteome</keyword>
<keyword evidence="1" id="KW-0732">Signal</keyword>
<organism evidence="2 3">
    <name type="scientific">Salipiger profundus</name>
    <dbReference type="NCBI Taxonomy" id="1229727"/>
    <lineage>
        <taxon>Bacteria</taxon>
        <taxon>Pseudomonadati</taxon>
        <taxon>Pseudomonadota</taxon>
        <taxon>Alphaproteobacteria</taxon>
        <taxon>Rhodobacterales</taxon>
        <taxon>Roseobacteraceae</taxon>
        <taxon>Salipiger</taxon>
    </lineage>
</organism>
<dbReference type="Proteomes" id="UP000186559">
    <property type="component" value="Chromosome"/>
</dbReference>
<dbReference type="EMBL" id="CP014796">
    <property type="protein sequence ID" value="APX21292.1"/>
    <property type="molecule type" value="Genomic_DNA"/>
</dbReference>
<evidence type="ECO:0008006" key="4">
    <source>
        <dbReference type="Google" id="ProtNLM"/>
    </source>
</evidence>
<accession>A0A1U7CZI8</accession>
<feature type="chain" id="PRO_5010584156" description="Lipoprotein" evidence="1">
    <location>
        <begin position="30"/>
        <end position="105"/>
    </location>
</feature>
<evidence type="ECO:0000313" key="3">
    <source>
        <dbReference type="Proteomes" id="UP000186559"/>
    </source>
</evidence>
<reference evidence="2 3" key="1">
    <citation type="submission" date="2016-03" db="EMBL/GenBank/DDBJ databases">
        <title>Deep-sea bacteria in the southern Pacific.</title>
        <authorList>
            <person name="Tang K."/>
        </authorList>
    </citation>
    <scope>NUCLEOTIDE SEQUENCE [LARGE SCALE GENOMIC DNA]</scope>
    <source>
        <strain evidence="2 3">JLT2016</strain>
    </source>
</reference>
<dbReference type="AlphaFoldDB" id="A0A1U7CZI8"/>
<sequence length="105" mass="10904" precursor="true">MLGQRAALAAMLFICALIAFCLVATAALAQPCFPRDDVLARLTKGYGEAPRAMGLTKGGALMEMFASDDSGTWSIVVTLPSGLTCLLDAGSHFQPIAAPPEGYPT</sequence>
<dbReference type="RefSeq" id="WP_128549278.1">
    <property type="nucleotide sequence ID" value="NZ_BMEW01000002.1"/>
</dbReference>
<feature type="signal peptide" evidence="1">
    <location>
        <begin position="1"/>
        <end position="29"/>
    </location>
</feature>
<name>A0A1U7CZI8_9RHOB</name>
<protein>
    <recommendedName>
        <fullName evidence="4">Lipoprotein</fullName>
    </recommendedName>
</protein>